<evidence type="ECO:0000256" key="1">
    <source>
        <dbReference type="ARBA" id="ARBA00004906"/>
    </source>
</evidence>
<gene>
    <name evidence="5" type="primary">nosD</name>
    <name evidence="6" type="ORF">GBG18_11260</name>
    <name evidence="5" type="ORF">GBG19_11410</name>
</gene>
<dbReference type="InterPro" id="IPR022441">
    <property type="entry name" value="Para_beta_helix_rpt-2"/>
</dbReference>
<evidence type="ECO:0000313" key="6">
    <source>
        <dbReference type="EMBL" id="KAB7889324.1"/>
    </source>
</evidence>
<sequence>MTTLNKEGSLLKIILILSIFLSNIYANLLQDTINKAPAYSVLKLPKGTYFGNITISKPLTLIGKEKGVVIQGEQNSNVITITSSNVKLENLEVINSGKRRDTLDAAILVNNSSNIELKNLTIKKSHIGIFLDYVSDSIIQGNKISSDDPNIDLRGDGVRLWFSKNNKILNNSFTNVRDIVLMQSKDNEVSNNKMKDCRYSVLSSHSNNTTIKNNEIINSSVGIFLQASKGSYVSKNTIKGSLGSATSMGILLKGASNTTVEYNYMGMCNQAFYIDNSPMKQGLKNWIYDNQIMYSTRGFDFRGFSLRNVIKRNILLGNMDNIMTESYKGRMNTNEIEGNYWDDYEGFDFNKDNIGDSSYKKYLYIDQIWIKNPEVKFFYGSPILSILNFILKMAPFVEPVFLIEDKKPIFNYKISSDK</sequence>
<dbReference type="Gene3D" id="2.160.20.10">
    <property type="entry name" value="Single-stranded right-handed beta-helix, Pectin lyase-like"/>
    <property type="match status" value="1"/>
</dbReference>
<protein>
    <submittedName>
        <fullName evidence="5">Nitrous oxide reductase family maturation protein NosD</fullName>
    </submittedName>
</protein>
<keyword evidence="2" id="KW-0677">Repeat</keyword>
<evidence type="ECO:0000313" key="7">
    <source>
        <dbReference type="Proteomes" id="UP000461010"/>
    </source>
</evidence>
<dbReference type="NCBIfam" id="TIGR03804">
    <property type="entry name" value="para_beta_helix"/>
    <property type="match status" value="3"/>
</dbReference>
<dbReference type="AlphaFoldDB" id="A0A6L4WQJ4"/>
<dbReference type="Proteomes" id="UP000472839">
    <property type="component" value="Unassembled WGS sequence"/>
</dbReference>
<keyword evidence="7" id="KW-1185">Reference proteome</keyword>
<comment type="caution">
    <text evidence="5">The sequence shown here is derived from an EMBL/GenBank/DDBJ whole genome shotgun (WGS) entry which is preliminary data.</text>
</comment>
<dbReference type="InterPro" id="IPR012334">
    <property type="entry name" value="Pectin_lyas_fold"/>
</dbReference>
<keyword evidence="3" id="KW-0833">Ubl conjugation pathway</keyword>
<dbReference type="SMART" id="SM00710">
    <property type="entry name" value="PbH1"/>
    <property type="match status" value="9"/>
</dbReference>
<organism evidence="5 8">
    <name type="scientific">Poseidonibacter ostreae</name>
    <dbReference type="NCBI Taxonomy" id="2654171"/>
    <lineage>
        <taxon>Bacteria</taxon>
        <taxon>Pseudomonadati</taxon>
        <taxon>Campylobacterota</taxon>
        <taxon>Epsilonproteobacteria</taxon>
        <taxon>Campylobacterales</taxon>
        <taxon>Arcobacteraceae</taxon>
        <taxon>Poseidonibacter</taxon>
    </lineage>
</organism>
<dbReference type="InterPro" id="IPR011050">
    <property type="entry name" value="Pectin_lyase_fold/virulence"/>
</dbReference>
<dbReference type="PANTHER" id="PTHR22990:SF15">
    <property type="entry name" value="F-BOX ONLY PROTEIN 10"/>
    <property type="match status" value="1"/>
</dbReference>
<name>A0A6L4WQJ4_9BACT</name>
<dbReference type="Proteomes" id="UP000461010">
    <property type="component" value="Unassembled WGS sequence"/>
</dbReference>
<dbReference type="EMBL" id="WFKJ01000037">
    <property type="protein sequence ID" value="KAB7889324.1"/>
    <property type="molecule type" value="Genomic_DNA"/>
</dbReference>
<evidence type="ECO:0000313" key="8">
    <source>
        <dbReference type="Proteomes" id="UP000472839"/>
    </source>
</evidence>
<accession>A0A6L4WQJ4</accession>
<dbReference type="NCBIfam" id="TIGR04247">
    <property type="entry name" value="NosD_copper_fam"/>
    <property type="match status" value="1"/>
</dbReference>
<feature type="domain" description="Periplasmic copper-binding protein NosD beta helix" evidence="4">
    <location>
        <begin position="152"/>
        <end position="346"/>
    </location>
</feature>
<dbReference type="SUPFAM" id="SSF51126">
    <property type="entry name" value="Pectin lyase-like"/>
    <property type="match status" value="1"/>
</dbReference>
<evidence type="ECO:0000256" key="3">
    <source>
        <dbReference type="ARBA" id="ARBA00022786"/>
    </source>
</evidence>
<evidence type="ECO:0000256" key="2">
    <source>
        <dbReference type="ARBA" id="ARBA00022737"/>
    </source>
</evidence>
<evidence type="ECO:0000259" key="4">
    <source>
        <dbReference type="Pfam" id="PF05048"/>
    </source>
</evidence>
<dbReference type="EMBL" id="WFKK01000036">
    <property type="protein sequence ID" value="KAB7886993.1"/>
    <property type="molecule type" value="Genomic_DNA"/>
</dbReference>
<reference evidence="7 8" key="1">
    <citation type="submission" date="2019-10" db="EMBL/GenBank/DDBJ databases">
        <title>Poseidonibacter ostreae sp. nov., isolated from the gut of the Ostrea denselamellosa.</title>
        <authorList>
            <person name="Choi A."/>
        </authorList>
    </citation>
    <scope>NUCLEOTIDE SEQUENCE [LARGE SCALE GENOMIC DNA]</scope>
    <source>
        <strain evidence="5 8">SJOD-M-33</strain>
        <strain evidence="6 7">SJOD-M-5</strain>
    </source>
</reference>
<dbReference type="InterPro" id="IPR051550">
    <property type="entry name" value="SCF-Subunits/Alg-Epimerases"/>
</dbReference>
<dbReference type="PANTHER" id="PTHR22990">
    <property type="entry name" value="F-BOX ONLY PROTEIN"/>
    <property type="match status" value="1"/>
</dbReference>
<proteinExistence type="predicted"/>
<comment type="pathway">
    <text evidence="1">Protein modification; protein ubiquitination.</text>
</comment>
<dbReference type="InterPro" id="IPR006626">
    <property type="entry name" value="PbH1"/>
</dbReference>
<dbReference type="InterPro" id="IPR026464">
    <property type="entry name" value="NosD_copper_fam"/>
</dbReference>
<dbReference type="Pfam" id="PF05048">
    <property type="entry name" value="NosD"/>
    <property type="match status" value="1"/>
</dbReference>
<evidence type="ECO:0000313" key="5">
    <source>
        <dbReference type="EMBL" id="KAB7886993.1"/>
    </source>
</evidence>
<dbReference type="InterPro" id="IPR007742">
    <property type="entry name" value="NosD_dom"/>
</dbReference>